<name>A0A833UGY1_BURL3</name>
<evidence type="ECO:0000313" key="5">
    <source>
        <dbReference type="EMBL" id="KAF1032910.1"/>
    </source>
</evidence>
<dbReference type="Proteomes" id="UP000467522">
    <property type="component" value="Unassembled WGS sequence"/>
</dbReference>
<keyword evidence="2 5" id="KW-0436">Ligase</keyword>
<dbReference type="EMBL" id="WNDV01000033">
    <property type="protein sequence ID" value="KAF1032910.1"/>
    <property type="molecule type" value="Genomic_DNA"/>
</dbReference>
<dbReference type="InterPro" id="IPR025110">
    <property type="entry name" value="AMP-bd_C"/>
</dbReference>
<dbReference type="GO" id="GO:0006631">
    <property type="term" value="P:fatty acid metabolic process"/>
    <property type="evidence" value="ECO:0007669"/>
    <property type="project" value="TreeGrafter"/>
</dbReference>
<feature type="domain" description="AMP-dependent synthetase/ligase" evidence="3">
    <location>
        <begin position="15"/>
        <end position="396"/>
    </location>
</feature>
<dbReference type="PANTHER" id="PTHR43201">
    <property type="entry name" value="ACYL-COA SYNTHETASE"/>
    <property type="match status" value="1"/>
</dbReference>
<dbReference type="PANTHER" id="PTHR43201:SF5">
    <property type="entry name" value="MEDIUM-CHAIN ACYL-COA LIGASE ACSF2, MITOCHONDRIAL"/>
    <property type="match status" value="1"/>
</dbReference>
<comment type="caution">
    <text evidence="5">The sequence shown here is derived from an EMBL/GenBank/DDBJ whole genome shotgun (WGS) entry which is preliminary data.</text>
</comment>
<evidence type="ECO:0000256" key="2">
    <source>
        <dbReference type="ARBA" id="ARBA00022598"/>
    </source>
</evidence>
<organism evidence="5 6">
    <name type="scientific">Burkholderia lata (strain ATCC 17760 / DSM 23089 / LMG 22485 / NCIMB 9086 / R18194 / 383)</name>
    <dbReference type="NCBI Taxonomy" id="482957"/>
    <lineage>
        <taxon>Bacteria</taxon>
        <taxon>Pseudomonadati</taxon>
        <taxon>Pseudomonadota</taxon>
        <taxon>Betaproteobacteria</taxon>
        <taxon>Burkholderiales</taxon>
        <taxon>Burkholderiaceae</taxon>
        <taxon>Burkholderia</taxon>
        <taxon>Burkholderia cepacia complex</taxon>
    </lineage>
</organism>
<proteinExistence type="inferred from homology"/>
<dbReference type="Gene3D" id="3.40.50.12780">
    <property type="entry name" value="N-terminal domain of ligase-like"/>
    <property type="match status" value="1"/>
</dbReference>
<evidence type="ECO:0000259" key="3">
    <source>
        <dbReference type="Pfam" id="PF00501"/>
    </source>
</evidence>
<dbReference type="SUPFAM" id="SSF56801">
    <property type="entry name" value="Acetyl-CoA synthetase-like"/>
    <property type="match status" value="1"/>
</dbReference>
<dbReference type="InterPro" id="IPR020845">
    <property type="entry name" value="AMP-binding_CS"/>
</dbReference>
<feature type="domain" description="AMP-binding enzyme C-terminal" evidence="4">
    <location>
        <begin position="453"/>
        <end position="523"/>
    </location>
</feature>
<evidence type="ECO:0000256" key="1">
    <source>
        <dbReference type="ARBA" id="ARBA00006432"/>
    </source>
</evidence>
<evidence type="ECO:0000259" key="4">
    <source>
        <dbReference type="Pfam" id="PF13193"/>
    </source>
</evidence>
<dbReference type="PROSITE" id="PS00455">
    <property type="entry name" value="AMP_BINDING"/>
    <property type="match status" value="1"/>
</dbReference>
<dbReference type="Pfam" id="PF00501">
    <property type="entry name" value="AMP-binding"/>
    <property type="match status" value="1"/>
</dbReference>
<gene>
    <name evidence="5" type="primary">fadD3_2</name>
    <name evidence="5" type="ORF">GAK33_06652</name>
</gene>
<protein>
    <submittedName>
        <fullName evidence="5">3-[(3aS,4S,7aS)-7a-methyl-1, 5-dioxo-octahydro-1H-inden-4-yl]propanoyl:CoA ligase</fullName>
    </submittedName>
</protein>
<dbReference type="InterPro" id="IPR042099">
    <property type="entry name" value="ANL_N_sf"/>
</dbReference>
<reference evidence="6" key="1">
    <citation type="journal article" date="2020" name="MBio">
        <title>Horizontal gene transfer to a defensive symbiont with a reduced genome amongst a multipartite beetle microbiome.</title>
        <authorList>
            <person name="Waterworth S.C."/>
            <person name="Florez L.V."/>
            <person name="Rees E.R."/>
            <person name="Hertweck C."/>
            <person name="Kaltenpoth M."/>
            <person name="Kwan J.C."/>
        </authorList>
    </citation>
    <scope>NUCLEOTIDE SEQUENCE [LARGE SCALE GENOMIC DNA]</scope>
</reference>
<accession>A0A833UGY1</accession>
<dbReference type="GO" id="GO:0031956">
    <property type="term" value="F:medium-chain fatty acid-CoA ligase activity"/>
    <property type="evidence" value="ECO:0007669"/>
    <property type="project" value="TreeGrafter"/>
</dbReference>
<dbReference type="InterPro" id="IPR000873">
    <property type="entry name" value="AMP-dep_synth/lig_dom"/>
</dbReference>
<dbReference type="RefSeq" id="WP_278650546.1">
    <property type="nucleotide sequence ID" value="NZ_WNDV01000033.1"/>
</dbReference>
<dbReference type="Gene3D" id="3.30.300.30">
    <property type="match status" value="1"/>
</dbReference>
<dbReference type="Pfam" id="PF13193">
    <property type="entry name" value="AMP-binding_C"/>
    <property type="match status" value="1"/>
</dbReference>
<dbReference type="AlphaFoldDB" id="A0A833UGY1"/>
<dbReference type="InterPro" id="IPR045851">
    <property type="entry name" value="AMP-bd_C_sf"/>
</dbReference>
<comment type="similarity">
    <text evidence="1">Belongs to the ATP-dependent AMP-binding enzyme family.</text>
</comment>
<sequence length="540" mass="59148">MLTSPVLFGELPAYAATRWPDSRAVTCEGRVFTFEQLNASVDIAARALMSRGVGKGDPVGIWLTNRPEFIIAFYAIVKIGAIAVPLNTRYRSDDIRYVVRHAEIKLLLVCERSGPVDYMALLTAAIPGLTGDRFDGSDAYPALREVVIVEPSNVASPLSWERFLAGADRTTRVELDAVASAVQVSDLALMVFTSGTTGNPKGVLHDHRNLRAVCERAASWPLRHGDTVLNFLPMFHLYGLSEIVMATMTQGIHQVLMSVFDAQRALRLIEQERVTGLHGFETHYADLLKHQEALGTDLRTLKFGTLPAGMENSTAVARVVQERMCPTVTGFGISETWAWVCITTLDDPVEQRCATSGRPMPGIEVRIVDPSSGEVLPNGSVGEIVCRGYNVMRGYFKDTESTRASIDPDGWFHSGDRGMFRSDGYLQFLGRYKEMLKVGGENVSPAAVELELLRLVPAIDQVAVVGFPDERLAEVPVAFVVPKPGMTCTLDDVQARCNGKIASFKIPRHVIEMESLPMTASGKVQRTALKALALRDIAAR</sequence>
<evidence type="ECO:0000313" key="6">
    <source>
        <dbReference type="Proteomes" id="UP000467522"/>
    </source>
</evidence>